<sequence length="98" mass="10929">MLKSAIPDRERLTAIRRVKTWTAERFSLSDDMTVSVIEVACGLPGCPPLETIVTFWTTSDSRHAFKVFKPISEVTPEDLPPSWMKQAIVSNGDDLSCC</sequence>
<dbReference type="RefSeq" id="WP_112531621.1">
    <property type="nucleotide sequence ID" value="NZ_JACHXN010000010.1"/>
</dbReference>
<comment type="caution">
    <text evidence="1">The sequence shown here is derived from an EMBL/GenBank/DDBJ whole genome shotgun (WGS) entry which is preliminary data.</text>
</comment>
<protein>
    <submittedName>
        <fullName evidence="1">Nitrate reductase delta subunit</fullName>
    </submittedName>
</protein>
<proteinExistence type="predicted"/>
<dbReference type="AlphaFoldDB" id="A0A839U8A1"/>
<dbReference type="EMBL" id="JACHXN010000010">
    <property type="protein sequence ID" value="MBB3147008.1"/>
    <property type="molecule type" value="Genomic_DNA"/>
</dbReference>
<evidence type="ECO:0000313" key="2">
    <source>
        <dbReference type="Proteomes" id="UP000554520"/>
    </source>
</evidence>
<keyword evidence="2" id="KW-1185">Reference proteome</keyword>
<organism evidence="1 2">
    <name type="scientific">Phyllobacterium trifolii</name>
    <dbReference type="NCBI Taxonomy" id="300193"/>
    <lineage>
        <taxon>Bacteria</taxon>
        <taxon>Pseudomonadati</taxon>
        <taxon>Pseudomonadota</taxon>
        <taxon>Alphaproteobacteria</taxon>
        <taxon>Hyphomicrobiales</taxon>
        <taxon>Phyllobacteriaceae</taxon>
        <taxon>Phyllobacterium</taxon>
    </lineage>
</organism>
<dbReference type="Proteomes" id="UP000554520">
    <property type="component" value="Unassembled WGS sequence"/>
</dbReference>
<gene>
    <name evidence="1" type="ORF">FHS21_003424</name>
</gene>
<evidence type="ECO:0000313" key="1">
    <source>
        <dbReference type="EMBL" id="MBB3147008.1"/>
    </source>
</evidence>
<reference evidence="1 2" key="1">
    <citation type="submission" date="2020-08" db="EMBL/GenBank/DDBJ databases">
        <title>Genomic Encyclopedia of Type Strains, Phase III (KMG-III): the genomes of soil and plant-associated and newly described type strains.</title>
        <authorList>
            <person name="Whitman W."/>
        </authorList>
    </citation>
    <scope>NUCLEOTIDE SEQUENCE [LARGE SCALE GENOMIC DNA]</scope>
    <source>
        <strain evidence="1 2">CECT 7015</strain>
    </source>
</reference>
<accession>A0A839U8A1</accession>
<name>A0A839U8A1_9HYPH</name>